<evidence type="ECO:0000313" key="5">
    <source>
        <dbReference type="Proteomes" id="UP001228905"/>
    </source>
</evidence>
<evidence type="ECO:0000256" key="2">
    <source>
        <dbReference type="ARBA" id="ARBA00022801"/>
    </source>
</evidence>
<evidence type="ECO:0000256" key="1">
    <source>
        <dbReference type="ARBA" id="ARBA00022723"/>
    </source>
</evidence>
<dbReference type="RefSeq" id="WP_307351443.1">
    <property type="nucleotide sequence ID" value="NZ_JAUSVS010000008.1"/>
</dbReference>
<comment type="caution">
    <text evidence="4">The sequence shown here is derived from an EMBL/GenBank/DDBJ whole genome shotgun (WGS) entry which is preliminary data.</text>
</comment>
<protein>
    <recommendedName>
        <fullName evidence="6">NUDIX hydrolase</fullName>
    </recommendedName>
</protein>
<feature type="signal peptide" evidence="3">
    <location>
        <begin position="1"/>
        <end position="23"/>
    </location>
</feature>
<keyword evidence="2" id="KW-0378">Hydrolase</keyword>
<proteinExistence type="predicted"/>
<dbReference type="Proteomes" id="UP001228905">
    <property type="component" value="Unassembled WGS sequence"/>
</dbReference>
<dbReference type="Gene3D" id="3.30.540.30">
    <property type="match status" value="1"/>
</dbReference>
<dbReference type="PANTHER" id="PTHR23422:SF9">
    <property type="entry name" value="ZN-DEPENDENT HYDROLASE"/>
    <property type="match status" value="1"/>
</dbReference>
<dbReference type="InterPro" id="IPR039461">
    <property type="entry name" value="Peptidase_M49"/>
</dbReference>
<evidence type="ECO:0000313" key="4">
    <source>
        <dbReference type="EMBL" id="MDQ0465817.1"/>
    </source>
</evidence>
<dbReference type="EMBL" id="JAUSVS010000008">
    <property type="protein sequence ID" value="MDQ0465817.1"/>
    <property type="molecule type" value="Genomic_DNA"/>
</dbReference>
<feature type="chain" id="PRO_5047100139" description="NUDIX hydrolase" evidence="3">
    <location>
        <begin position="24"/>
        <end position="608"/>
    </location>
</feature>
<name>A0ABU0IUW9_9CAUL</name>
<reference evidence="4 5" key="1">
    <citation type="submission" date="2023-07" db="EMBL/GenBank/DDBJ databases">
        <title>Genomic Encyclopedia of Type Strains, Phase IV (KMG-IV): sequencing the most valuable type-strain genomes for metagenomic binning, comparative biology and taxonomic classification.</title>
        <authorList>
            <person name="Goeker M."/>
        </authorList>
    </citation>
    <scope>NUCLEOTIDE SEQUENCE [LARGE SCALE GENOMIC DNA]</scope>
    <source>
        <strain evidence="4 5">DSM 18695</strain>
    </source>
</reference>
<evidence type="ECO:0000256" key="3">
    <source>
        <dbReference type="SAM" id="SignalP"/>
    </source>
</evidence>
<keyword evidence="3" id="KW-0732">Signal</keyword>
<dbReference type="PANTHER" id="PTHR23422">
    <property type="entry name" value="DIPEPTIDYL PEPTIDASE III-RELATED"/>
    <property type="match status" value="1"/>
</dbReference>
<accession>A0ABU0IUW9</accession>
<keyword evidence="5" id="KW-1185">Reference proteome</keyword>
<evidence type="ECO:0008006" key="6">
    <source>
        <dbReference type="Google" id="ProtNLM"/>
    </source>
</evidence>
<organism evidence="4 5">
    <name type="scientific">Caulobacter ginsengisoli</name>
    <dbReference type="NCBI Taxonomy" id="400775"/>
    <lineage>
        <taxon>Bacteria</taxon>
        <taxon>Pseudomonadati</taxon>
        <taxon>Pseudomonadota</taxon>
        <taxon>Alphaproteobacteria</taxon>
        <taxon>Caulobacterales</taxon>
        <taxon>Caulobacteraceae</taxon>
        <taxon>Caulobacter</taxon>
    </lineage>
</organism>
<sequence>MITDRRALLMGAGAALLASQAWGAAALGDLTLGYWSPEQVRAVLDQTRTVRLAPDLSDLTPGERIAVGKLVEAGKVVQDIYERQQTPDAPGAKADLIALDRKQGHPQRTQDLLTLYRLNRGPIASTLDNKRLPFLPVRPLAPGKGVWPWGIGKAEVEAFLTAHPGEREEILSPLTVVRRANTASVTADQAALARHPALAVLHAGFARRLKALRDKPDPNRLYAVPYAVAFADELGRVYDLLNAAADAVAGDDAEFAGYLRNRARDFLSNDYESGDASWVSGRFRALNAQMGAYETYDDELYGVKAFFSFSVLKMRREASAELRKAVSALQGLEDSLPYEAHKTVRQDIPVGLYDVIADFGQARGGNTASILPNDSLMARRYGRTILMRANIIEAPILFEMSDQGWKAAVADRHAGDYTAEGSLYRTLWHEIGHYLGVDRTIDGRDLDQALQDDADLLEEMKADLVSLFVAQALNKSGYYSDAQLRGVYASGIRRVLQINRPRRDQPYNTMELMQFNIFMAKGLISFDQTTGRIAIDYGRYHAVVGDLLKQLLNIQRQGDKMAADAFIAANTAWTDEVHGRIGKAMAAQSSFRFALFAYQALDGQEPPR</sequence>
<keyword evidence="1" id="KW-0479">Metal-binding</keyword>
<gene>
    <name evidence="4" type="ORF">QO010_003609</name>
</gene>